<protein>
    <submittedName>
        <fullName evidence="2">Uncharacterized protein</fullName>
    </submittedName>
</protein>
<name>A0A248LEL7_9NEIS</name>
<feature type="transmembrane region" description="Helical" evidence="1">
    <location>
        <begin position="29"/>
        <end position="46"/>
    </location>
</feature>
<sequence>MADAGVFRWWFRIPVPALPMKPKKLFKSMFKPLLLAVMALVGWKLWQRYRGSDSQQQSLPVRRRR</sequence>
<dbReference type="Proteomes" id="UP000197424">
    <property type="component" value="Chromosome"/>
</dbReference>
<evidence type="ECO:0000313" key="2">
    <source>
        <dbReference type="EMBL" id="ASJ22919.1"/>
    </source>
</evidence>
<gene>
    <name evidence="2" type="ORF">LHGZ1_0088</name>
</gene>
<keyword evidence="1" id="KW-0812">Transmembrane</keyword>
<organism evidence="2 3">
    <name type="scientific">Laribacter hongkongensis</name>
    <dbReference type="NCBI Taxonomy" id="168471"/>
    <lineage>
        <taxon>Bacteria</taxon>
        <taxon>Pseudomonadati</taxon>
        <taxon>Pseudomonadota</taxon>
        <taxon>Betaproteobacteria</taxon>
        <taxon>Neisseriales</taxon>
        <taxon>Aquaspirillaceae</taxon>
        <taxon>Laribacter</taxon>
    </lineage>
</organism>
<evidence type="ECO:0000313" key="3">
    <source>
        <dbReference type="Proteomes" id="UP000197424"/>
    </source>
</evidence>
<reference evidence="3" key="1">
    <citation type="submission" date="2017-06" db="EMBL/GenBank/DDBJ databases">
        <title>Whole genome sequence of Laribacter hongkongensis LHGZ1.</title>
        <authorList>
            <person name="Chen D."/>
            <person name="Wu H."/>
            <person name="Chen J."/>
        </authorList>
    </citation>
    <scope>NUCLEOTIDE SEQUENCE [LARGE SCALE GENOMIC DNA]</scope>
    <source>
        <strain evidence="3">LHGZ1</strain>
    </source>
</reference>
<dbReference type="EMBL" id="CP022115">
    <property type="protein sequence ID" value="ASJ22919.1"/>
    <property type="molecule type" value="Genomic_DNA"/>
</dbReference>
<evidence type="ECO:0000256" key="1">
    <source>
        <dbReference type="SAM" id="Phobius"/>
    </source>
</evidence>
<accession>A0A248LEL7</accession>
<dbReference type="AlphaFoldDB" id="A0A248LEL7"/>
<proteinExistence type="predicted"/>
<keyword evidence="1" id="KW-1133">Transmembrane helix</keyword>
<keyword evidence="1" id="KW-0472">Membrane</keyword>